<evidence type="ECO:0000313" key="2">
    <source>
        <dbReference type="Proteomes" id="UP000637578"/>
    </source>
</evidence>
<dbReference type="Proteomes" id="UP000637578">
    <property type="component" value="Unassembled WGS sequence"/>
</dbReference>
<reference evidence="1" key="2">
    <citation type="submission" date="2020-09" db="EMBL/GenBank/DDBJ databases">
        <authorList>
            <person name="Sun Q."/>
            <person name="Zhou Y."/>
        </authorList>
    </citation>
    <scope>NUCLEOTIDE SEQUENCE</scope>
    <source>
        <strain evidence="1">CGMCC 4.5737</strain>
    </source>
</reference>
<dbReference type="InterPro" id="IPR007788">
    <property type="entry name" value="QCT"/>
</dbReference>
<name>A0A8J3C8Z8_9PSEU</name>
<comment type="caution">
    <text evidence="1">The sequence shown here is derived from an EMBL/GenBank/DDBJ whole genome shotgun (WGS) entry which is preliminary data.</text>
</comment>
<organism evidence="1 2">
    <name type="scientific">Longimycelium tulufanense</name>
    <dbReference type="NCBI Taxonomy" id="907463"/>
    <lineage>
        <taxon>Bacteria</taxon>
        <taxon>Bacillati</taxon>
        <taxon>Actinomycetota</taxon>
        <taxon>Actinomycetes</taxon>
        <taxon>Pseudonocardiales</taxon>
        <taxon>Pseudonocardiaceae</taxon>
        <taxon>Longimycelium</taxon>
    </lineage>
</organism>
<dbReference type="Pfam" id="PF05096">
    <property type="entry name" value="Glu_cyclase_2"/>
    <property type="match status" value="1"/>
</dbReference>
<dbReference type="PANTHER" id="PTHR31270">
    <property type="entry name" value="GLUTAMINYL-PEPTIDE CYCLOTRANSFERASE"/>
    <property type="match status" value="1"/>
</dbReference>
<keyword evidence="2" id="KW-1185">Reference proteome</keyword>
<dbReference type="EMBL" id="BMMK01000004">
    <property type="protein sequence ID" value="GGM43239.1"/>
    <property type="molecule type" value="Genomic_DNA"/>
</dbReference>
<reference evidence="1" key="1">
    <citation type="journal article" date="2014" name="Int. J. Syst. Evol. Microbiol.">
        <title>Complete genome sequence of Corynebacterium casei LMG S-19264T (=DSM 44701T), isolated from a smear-ripened cheese.</title>
        <authorList>
            <consortium name="US DOE Joint Genome Institute (JGI-PGF)"/>
            <person name="Walter F."/>
            <person name="Albersmeier A."/>
            <person name="Kalinowski J."/>
            <person name="Ruckert C."/>
        </authorList>
    </citation>
    <scope>NUCLEOTIDE SEQUENCE</scope>
    <source>
        <strain evidence="1">CGMCC 4.5737</strain>
    </source>
</reference>
<dbReference type="PANTHER" id="PTHR31270:SF1">
    <property type="entry name" value="GLUTAMINYL-PEPTIDE CYCLOTRANSFERASE"/>
    <property type="match status" value="1"/>
</dbReference>
<gene>
    <name evidence="1" type="ORF">GCM10012275_12750</name>
</gene>
<dbReference type="SUPFAM" id="SSF63825">
    <property type="entry name" value="YWTD domain"/>
    <property type="match status" value="1"/>
</dbReference>
<accession>A0A8J3C8Z8</accession>
<proteinExistence type="predicted"/>
<evidence type="ECO:0000313" key="1">
    <source>
        <dbReference type="EMBL" id="GGM43239.1"/>
    </source>
</evidence>
<sequence length="254" mass="27042">MLTAGLLVAGCAGALGHADPAERLRPEVLAVLPHDPSAFTQGLELADGVLYEGTGLVGESSLREVEPETGRVRRQAELAPPLFGEGVTVVGDRIWQLTWRNGVAVEWDRSTLRQTRQVSYPGEGWGLCFDRAGGRLVMSDGSARLTFRDPVTFERTGEVVVRRGGGEQRRLNELECVAGSVWANVWGSDEILRIDPASGQVTGVVDAGGLLPADQAAGADVLNGVAAVPGTTEFLVTGKRWPSIFRVQFVPAGD</sequence>
<protein>
    <submittedName>
        <fullName evidence="1">Glutaminyl-peptide cyclotransferase</fullName>
    </submittedName>
</protein>
<dbReference type="AlphaFoldDB" id="A0A8J3C8Z8"/>
<dbReference type="GO" id="GO:0016603">
    <property type="term" value="F:glutaminyl-peptide cyclotransferase activity"/>
    <property type="evidence" value="ECO:0007669"/>
    <property type="project" value="InterPro"/>
</dbReference>